<evidence type="ECO:0000313" key="3">
    <source>
        <dbReference type="Proteomes" id="UP000284706"/>
    </source>
</evidence>
<accession>A0A409VF62</accession>
<keyword evidence="1" id="KW-0472">Membrane</keyword>
<sequence>MPSSIILPGDAPGLKKTGTAEAQPCSAKQSSLSKYVGAATSLVGSPTSSMEEFNIPSSGGALDLNRQIIALSAWRDFARRWCTLQVSDVRGPIYSAHWAPTSSDVAGTSIFVVREAGEGAYGLARQAMRFETNSTMKTPTIHYAARRPRMFLSSVLGLLGSTVTCIPAAFGMRFLFPVMSYSCLHTSSRDAGLFELNQVAVASVSRNLATINAHVSTAQKPCLTTPSSIPGVFCASSTFSSTSCGTPQGLQVSPTSFLSSSTRQPYIAASKDEQGEPDPSDVGPCLLHLRERTGAINLPQ</sequence>
<keyword evidence="1" id="KW-1133">Transmembrane helix</keyword>
<dbReference type="AlphaFoldDB" id="A0A409VF62"/>
<evidence type="ECO:0000256" key="1">
    <source>
        <dbReference type="SAM" id="Phobius"/>
    </source>
</evidence>
<evidence type="ECO:0000313" key="2">
    <source>
        <dbReference type="EMBL" id="PPQ64889.1"/>
    </source>
</evidence>
<gene>
    <name evidence="2" type="ORF">CVT26_002607</name>
</gene>
<dbReference type="EMBL" id="NHYE01005661">
    <property type="protein sequence ID" value="PPQ64889.1"/>
    <property type="molecule type" value="Genomic_DNA"/>
</dbReference>
<keyword evidence="3" id="KW-1185">Reference proteome</keyword>
<comment type="caution">
    <text evidence="2">The sequence shown here is derived from an EMBL/GenBank/DDBJ whole genome shotgun (WGS) entry which is preliminary data.</text>
</comment>
<name>A0A409VF62_9AGAR</name>
<protein>
    <submittedName>
        <fullName evidence="2">Uncharacterized protein</fullName>
    </submittedName>
</protein>
<organism evidence="2 3">
    <name type="scientific">Gymnopilus dilepis</name>
    <dbReference type="NCBI Taxonomy" id="231916"/>
    <lineage>
        <taxon>Eukaryota</taxon>
        <taxon>Fungi</taxon>
        <taxon>Dikarya</taxon>
        <taxon>Basidiomycota</taxon>
        <taxon>Agaricomycotina</taxon>
        <taxon>Agaricomycetes</taxon>
        <taxon>Agaricomycetidae</taxon>
        <taxon>Agaricales</taxon>
        <taxon>Agaricineae</taxon>
        <taxon>Hymenogastraceae</taxon>
        <taxon>Gymnopilus</taxon>
    </lineage>
</organism>
<proteinExistence type="predicted"/>
<reference evidence="2 3" key="1">
    <citation type="journal article" date="2018" name="Evol. Lett.">
        <title>Horizontal gene cluster transfer increased hallucinogenic mushroom diversity.</title>
        <authorList>
            <person name="Reynolds H.T."/>
            <person name="Vijayakumar V."/>
            <person name="Gluck-Thaler E."/>
            <person name="Korotkin H.B."/>
            <person name="Matheny P.B."/>
            <person name="Slot J.C."/>
        </authorList>
    </citation>
    <scope>NUCLEOTIDE SEQUENCE [LARGE SCALE GENOMIC DNA]</scope>
    <source>
        <strain evidence="2 3">SRW20</strain>
    </source>
</reference>
<dbReference type="Proteomes" id="UP000284706">
    <property type="component" value="Unassembled WGS sequence"/>
</dbReference>
<dbReference type="InParanoid" id="A0A409VF62"/>
<keyword evidence="1" id="KW-0812">Transmembrane</keyword>
<feature type="transmembrane region" description="Helical" evidence="1">
    <location>
        <begin position="155"/>
        <end position="176"/>
    </location>
</feature>